<dbReference type="EMBL" id="LT629736">
    <property type="protein sequence ID" value="SDS63599.1"/>
    <property type="molecule type" value="Genomic_DNA"/>
</dbReference>
<gene>
    <name evidence="1" type="ORF">SAMN05216421_1886</name>
</gene>
<organism evidence="1 2">
    <name type="scientific">Halopseudomonas xinjiangensis</name>
    <dbReference type="NCBI Taxonomy" id="487184"/>
    <lineage>
        <taxon>Bacteria</taxon>
        <taxon>Pseudomonadati</taxon>
        <taxon>Pseudomonadota</taxon>
        <taxon>Gammaproteobacteria</taxon>
        <taxon>Pseudomonadales</taxon>
        <taxon>Pseudomonadaceae</taxon>
        <taxon>Halopseudomonas</taxon>
    </lineage>
</organism>
<reference evidence="2" key="1">
    <citation type="submission" date="2016-10" db="EMBL/GenBank/DDBJ databases">
        <authorList>
            <person name="Varghese N."/>
            <person name="Submissions S."/>
        </authorList>
    </citation>
    <scope>NUCLEOTIDE SEQUENCE [LARGE SCALE GENOMIC DNA]</scope>
    <source>
        <strain evidence="2">NRRL B-51270</strain>
    </source>
</reference>
<name>A0A1H1TVF2_9GAMM</name>
<accession>A0A1H1TVF2</accession>
<dbReference type="AlphaFoldDB" id="A0A1H1TVF2"/>
<sequence length="57" mass="6281">MPVLTMIEFPEVRKQTYEALGASLASGEVPGGIIFHSCGEVPGGWRIVDVWETQDEF</sequence>
<keyword evidence="2" id="KW-1185">Reference proteome</keyword>
<dbReference type="Proteomes" id="UP000243207">
    <property type="component" value="Chromosome I"/>
</dbReference>
<protein>
    <recommendedName>
        <fullName evidence="3">Antibiotic biosynthesis monooxygenase</fullName>
    </recommendedName>
</protein>
<evidence type="ECO:0008006" key="3">
    <source>
        <dbReference type="Google" id="ProtNLM"/>
    </source>
</evidence>
<evidence type="ECO:0000313" key="1">
    <source>
        <dbReference type="EMBL" id="SDS63599.1"/>
    </source>
</evidence>
<proteinExistence type="predicted"/>
<evidence type="ECO:0000313" key="2">
    <source>
        <dbReference type="Proteomes" id="UP000243207"/>
    </source>
</evidence>